<proteinExistence type="predicted"/>
<evidence type="ECO:0000313" key="2">
    <source>
        <dbReference type="EMBL" id="KKM23513.1"/>
    </source>
</evidence>
<gene>
    <name evidence="2" type="ORF">LCGC14_1614480</name>
</gene>
<feature type="non-terminal residue" evidence="2">
    <location>
        <position position="70"/>
    </location>
</feature>
<protein>
    <submittedName>
        <fullName evidence="2">Uncharacterized protein</fullName>
    </submittedName>
</protein>
<organism evidence="2">
    <name type="scientific">marine sediment metagenome</name>
    <dbReference type="NCBI Taxonomy" id="412755"/>
    <lineage>
        <taxon>unclassified sequences</taxon>
        <taxon>metagenomes</taxon>
        <taxon>ecological metagenomes</taxon>
    </lineage>
</organism>
<sequence>MGRAGRGSRHSDSGTDQGRVMSITYGGPAELRWLNDKKRWLVLRTFSVRWIPLPPFSSMGFDIPEGFQTD</sequence>
<evidence type="ECO:0000256" key="1">
    <source>
        <dbReference type="SAM" id="MobiDB-lite"/>
    </source>
</evidence>
<accession>A0A0F9KN17</accession>
<reference evidence="2" key="1">
    <citation type="journal article" date="2015" name="Nature">
        <title>Complex archaea that bridge the gap between prokaryotes and eukaryotes.</title>
        <authorList>
            <person name="Spang A."/>
            <person name="Saw J.H."/>
            <person name="Jorgensen S.L."/>
            <person name="Zaremba-Niedzwiedzka K."/>
            <person name="Martijn J."/>
            <person name="Lind A.E."/>
            <person name="van Eijk R."/>
            <person name="Schleper C."/>
            <person name="Guy L."/>
            <person name="Ettema T.J."/>
        </authorList>
    </citation>
    <scope>NUCLEOTIDE SEQUENCE</scope>
</reference>
<name>A0A0F9KN17_9ZZZZ</name>
<dbReference type="EMBL" id="LAZR01013109">
    <property type="protein sequence ID" value="KKM23513.1"/>
    <property type="molecule type" value="Genomic_DNA"/>
</dbReference>
<feature type="region of interest" description="Disordered" evidence="1">
    <location>
        <begin position="1"/>
        <end position="21"/>
    </location>
</feature>
<dbReference type="AlphaFoldDB" id="A0A0F9KN17"/>
<comment type="caution">
    <text evidence="2">The sequence shown here is derived from an EMBL/GenBank/DDBJ whole genome shotgun (WGS) entry which is preliminary data.</text>
</comment>